<dbReference type="EC" id="2.7.7.7" evidence="2"/>
<comment type="catalytic activity">
    <reaction evidence="7">
        <text>DNA(n) + a 2'-deoxyribonucleoside 5'-triphosphate = DNA(n+1) + diphosphate</text>
        <dbReference type="Rhea" id="RHEA:22508"/>
        <dbReference type="Rhea" id="RHEA-COMP:17339"/>
        <dbReference type="Rhea" id="RHEA-COMP:17340"/>
        <dbReference type="ChEBI" id="CHEBI:33019"/>
        <dbReference type="ChEBI" id="CHEBI:61560"/>
        <dbReference type="ChEBI" id="CHEBI:173112"/>
        <dbReference type="EC" id="2.7.7.7"/>
    </reaction>
</comment>
<dbReference type="Gene3D" id="1.10.132.60">
    <property type="entry name" value="DNA polymerase family B, C-terminal domain"/>
    <property type="match status" value="1"/>
</dbReference>
<evidence type="ECO:0000256" key="2">
    <source>
        <dbReference type="ARBA" id="ARBA00012417"/>
    </source>
</evidence>
<reference evidence="10" key="1">
    <citation type="journal article" date="2020" name="Nature">
        <title>Giant virus diversity and host interactions through global metagenomics.</title>
        <authorList>
            <person name="Schulz F."/>
            <person name="Roux S."/>
            <person name="Paez-Espino D."/>
            <person name="Jungbluth S."/>
            <person name="Walsh D.A."/>
            <person name="Denef V.J."/>
            <person name="McMahon K.D."/>
            <person name="Konstantinidis K.T."/>
            <person name="Eloe-Fadrosh E.A."/>
            <person name="Kyrpides N.C."/>
            <person name="Woyke T."/>
        </authorList>
    </citation>
    <scope>NUCLEOTIDE SEQUENCE</scope>
    <source>
        <strain evidence="10">GVMAG-M-3300023184-160</strain>
    </source>
</reference>
<feature type="domain" description="DNA-directed DNA polymerase family B exonuclease" evidence="9">
    <location>
        <begin position="363"/>
        <end position="516"/>
    </location>
</feature>
<comment type="similarity">
    <text evidence="1">Belongs to the DNA polymerase type-B family.</text>
</comment>
<dbReference type="Pfam" id="PF00136">
    <property type="entry name" value="DNA_pol_B"/>
    <property type="match status" value="1"/>
</dbReference>
<dbReference type="Gene3D" id="3.90.1600.10">
    <property type="entry name" value="Palm domain of DNA polymerase"/>
    <property type="match status" value="1"/>
</dbReference>
<evidence type="ECO:0000313" key="10">
    <source>
        <dbReference type="EMBL" id="QHT81918.1"/>
    </source>
</evidence>
<dbReference type="InterPro" id="IPR006133">
    <property type="entry name" value="DNA-dir_DNA_pol_B_exonuc"/>
</dbReference>
<evidence type="ECO:0000256" key="5">
    <source>
        <dbReference type="ARBA" id="ARBA00022932"/>
    </source>
</evidence>
<evidence type="ECO:0000256" key="7">
    <source>
        <dbReference type="ARBA" id="ARBA00049244"/>
    </source>
</evidence>
<protein>
    <recommendedName>
        <fullName evidence="2">DNA-directed DNA polymerase</fullName>
        <ecNumber evidence="2">2.7.7.7</ecNumber>
    </recommendedName>
</protein>
<evidence type="ECO:0000259" key="8">
    <source>
        <dbReference type="Pfam" id="PF00136"/>
    </source>
</evidence>
<dbReference type="InterPro" id="IPR006134">
    <property type="entry name" value="DNA-dir_DNA_pol_B_multi_dom"/>
</dbReference>
<dbReference type="GO" id="GO:0000166">
    <property type="term" value="F:nucleotide binding"/>
    <property type="evidence" value="ECO:0007669"/>
    <property type="project" value="InterPro"/>
</dbReference>
<dbReference type="EMBL" id="MN739993">
    <property type="protein sequence ID" value="QHT81918.1"/>
    <property type="molecule type" value="Genomic_DNA"/>
</dbReference>
<keyword evidence="3" id="KW-0808">Transferase</keyword>
<feature type="domain" description="DNA-directed DNA polymerase family B multifunctional" evidence="8">
    <location>
        <begin position="652"/>
        <end position="1146"/>
    </location>
</feature>
<evidence type="ECO:0000256" key="4">
    <source>
        <dbReference type="ARBA" id="ARBA00022695"/>
    </source>
</evidence>
<dbReference type="InterPro" id="IPR050240">
    <property type="entry name" value="DNA_pol_type-B"/>
</dbReference>
<evidence type="ECO:0000256" key="1">
    <source>
        <dbReference type="ARBA" id="ARBA00005755"/>
    </source>
</evidence>
<dbReference type="Gene3D" id="3.30.420.10">
    <property type="entry name" value="Ribonuclease H-like superfamily/Ribonuclease H"/>
    <property type="match status" value="2"/>
</dbReference>
<dbReference type="PANTHER" id="PTHR10322:SF23">
    <property type="entry name" value="DNA POLYMERASE DELTA CATALYTIC SUBUNIT"/>
    <property type="match status" value="1"/>
</dbReference>
<organism evidence="10">
    <name type="scientific">viral metagenome</name>
    <dbReference type="NCBI Taxonomy" id="1070528"/>
    <lineage>
        <taxon>unclassified sequences</taxon>
        <taxon>metagenomes</taxon>
        <taxon>organismal metagenomes</taxon>
    </lineage>
</organism>
<keyword evidence="5" id="KW-0239">DNA-directed DNA polymerase</keyword>
<evidence type="ECO:0000256" key="3">
    <source>
        <dbReference type="ARBA" id="ARBA00022679"/>
    </source>
</evidence>
<dbReference type="GO" id="GO:0003677">
    <property type="term" value="F:DNA binding"/>
    <property type="evidence" value="ECO:0007669"/>
    <property type="project" value="UniProtKB-KW"/>
</dbReference>
<dbReference type="PRINTS" id="PR00106">
    <property type="entry name" value="DNAPOLB"/>
</dbReference>
<proteinExistence type="inferred from homology"/>
<dbReference type="GO" id="GO:0006261">
    <property type="term" value="P:DNA-templated DNA replication"/>
    <property type="evidence" value="ECO:0007669"/>
    <property type="project" value="TreeGrafter"/>
</dbReference>
<dbReference type="SMART" id="SM00486">
    <property type="entry name" value="POLBc"/>
    <property type="match status" value="1"/>
</dbReference>
<dbReference type="AlphaFoldDB" id="A0A6C0HMJ5"/>
<name>A0A6C0HMJ5_9ZZZZ</name>
<dbReference type="InterPro" id="IPR006172">
    <property type="entry name" value="DNA-dir_DNA_pol_B"/>
</dbReference>
<dbReference type="PANTHER" id="PTHR10322">
    <property type="entry name" value="DNA POLYMERASE CATALYTIC SUBUNIT"/>
    <property type="match status" value="1"/>
</dbReference>
<dbReference type="SUPFAM" id="SSF56672">
    <property type="entry name" value="DNA/RNA polymerases"/>
    <property type="match status" value="1"/>
</dbReference>
<dbReference type="Gene3D" id="3.30.342.10">
    <property type="entry name" value="DNA Polymerase, chain B, domain 1"/>
    <property type="match status" value="1"/>
</dbReference>
<accession>A0A6C0HMJ5</accession>
<keyword evidence="4" id="KW-0548">Nucleotidyltransferase</keyword>
<dbReference type="InterPro" id="IPR023211">
    <property type="entry name" value="DNA_pol_palm_dom_sf"/>
</dbReference>
<dbReference type="InterPro" id="IPR012337">
    <property type="entry name" value="RNaseH-like_sf"/>
</dbReference>
<keyword evidence="6" id="KW-0238">DNA-binding</keyword>
<evidence type="ECO:0000259" key="9">
    <source>
        <dbReference type="Pfam" id="PF03104"/>
    </source>
</evidence>
<dbReference type="Gene3D" id="1.10.287.690">
    <property type="entry name" value="Helix hairpin bin"/>
    <property type="match status" value="1"/>
</dbReference>
<dbReference type="Pfam" id="PF03104">
    <property type="entry name" value="DNA_pol_B_exo1"/>
    <property type="match status" value="2"/>
</dbReference>
<dbReference type="InterPro" id="IPR042087">
    <property type="entry name" value="DNA_pol_B_thumb"/>
</dbReference>
<dbReference type="InterPro" id="IPR036397">
    <property type="entry name" value="RNaseH_sf"/>
</dbReference>
<feature type="domain" description="DNA-directed DNA polymerase family B exonuclease" evidence="9">
    <location>
        <begin position="142"/>
        <end position="226"/>
    </location>
</feature>
<dbReference type="SUPFAM" id="SSF53098">
    <property type="entry name" value="Ribonuclease H-like"/>
    <property type="match status" value="1"/>
</dbReference>
<sequence>MTSQPVVQYKLCCFDVKDNDGFTIDLFGIDEQRVTYVTRITDFCPFLYIRVGDDWTTHQCDAFMAHFRKHENVSVRMSIKSMVNYKIVSRKALYGFDGGKYHTFIYITCKDMKLIYAIKQLYYNKESAKVFPYIYEGTQTTLYECMVPPLLRFFHIQEISPSGWIQIHDYEKVKHKATHCKVEISCSSQSVRPIDKDTFVPYKICSFDIEASSSHGDFPEAIKDYKKVAYDMVYHLEKVTKEDYPTLIKELILNVFDKKQTLTIDRCYPKKPPSEDKLLLCIKGLMSYKIVKKEETENKIQKYFQVEETEQEHEHENDVEDAYSKKVQYKTIEAQSDLVDFLSNPSIDTPVKIVYLMDVLGQLFPALEGDQVTFIGSTFMSYGSEQCSLQHCICVQETDTLLEQHTLECYKTEKEALVAWSELIRREDPDIIIGYNIFGFDFKFMHERSQELDCVEAFMNLGRAKEYSCEVEETKIVLASGPYDLTRIPMTGRLLIDMYTYMRKEFNLSSYKLDSVAGYLLSDTVKRYENEDETCRIWSKNLKGIEVGCFIHFEIINHSCDLYEEGRKFQVIECFKDGFRIQGTLKGTETLTWGLAKDDVSPQEIFKWTHQGPSKRGLIAKYCIQDCNLVHQIFQKVDILTTFVEMSKLCSVPIDFLVMRGQGIKGTSYVAKKCRENDVLMPFISKGNPFELYEGAIVLEPKCNLYLEDPVACLDYGSLYPSSIISENLSHDSKVWTKEYDTAGAIKTDKFGKELITGIRDKEGNFIYDNLEEYDYVDVTYDTFEYKKTGSSASVKVLTGFKVCRFAQYPDGKKAILPSILQELLAARKSTKKQMEKETDPFQKNILDKRQLSIKVTANSLYGQCGAKTSTFYEMDVAASTTAVGRKLLKYGKEVVETVYKDTWVDTKYGKMHTAAEYIYGDTDSVFFTFHLSQDGKKVEPQRALEVTIELAQEAGALATRFLKKPHDLEYEKTFLPFCLLSKKRYVGMLYEYDPTYCKRKSMGIVLKRRDNAPIVKDVYGGIIDILMTEKDVQKSMDFLNTMLLQIVQKKVPIEKLMISKSLRSFYKNPKQIAHHVLAERIGIRDPGNKPAPGDRINYIYIVNPKAKLQGDRIETPAFIEQNKLKIDYGIYITNQIMKPVLQLFTLVLYDMPKFRRRKASFLLELQTLKQSLEFEKYEKKEQVLKQKEAEKILFENILRDNQNDKAGNQAMTSFFKKAN</sequence>
<evidence type="ECO:0000256" key="6">
    <source>
        <dbReference type="ARBA" id="ARBA00023125"/>
    </source>
</evidence>
<dbReference type="GO" id="GO:0003887">
    <property type="term" value="F:DNA-directed DNA polymerase activity"/>
    <property type="evidence" value="ECO:0007669"/>
    <property type="project" value="UniProtKB-KW"/>
</dbReference>
<dbReference type="InterPro" id="IPR043502">
    <property type="entry name" value="DNA/RNA_pol_sf"/>
</dbReference>